<feature type="transmembrane region" description="Helical" evidence="2">
    <location>
        <begin position="200"/>
        <end position="216"/>
    </location>
</feature>
<feature type="transmembrane region" description="Helical" evidence="2">
    <location>
        <begin position="118"/>
        <end position="147"/>
    </location>
</feature>
<proteinExistence type="inferred from homology"/>
<dbReference type="AlphaFoldDB" id="A0A0R1SBV9"/>
<dbReference type="Pfam" id="PF02517">
    <property type="entry name" value="Rce1-like"/>
    <property type="match status" value="1"/>
</dbReference>
<keyword evidence="2" id="KW-0472">Membrane</keyword>
<evidence type="ECO:0000313" key="4">
    <source>
        <dbReference type="EMBL" id="KRL66544.1"/>
    </source>
</evidence>
<sequence>MKLVGWIIFNRLMALPVFISYLVSKHPGPVVQISVATVSILLGVFSLWVLSRSYQRNLAASNPGRFQTDVSITTKNALTWIIVISIAVIYIVGRAIIESKISISNPNGQMTNTIYNSYPVAFFFLLNFFGPVGEELTIRGLFFAYFLKSNTRLNQIIVLILSSVLFMLLHGSFIGPAALYYLASGLFLGGIYLVTRNLQYSIFVHIVFNLAAAVLGI</sequence>
<comment type="caution">
    <text evidence="4">The sequence shown here is derived from an EMBL/GenBank/DDBJ whole genome shotgun (WGS) entry which is preliminary data.</text>
</comment>
<keyword evidence="2" id="KW-1133">Transmembrane helix</keyword>
<feature type="domain" description="CAAX prenyl protease 2/Lysostaphin resistance protein A-like" evidence="3">
    <location>
        <begin position="118"/>
        <end position="210"/>
    </location>
</feature>
<dbReference type="GO" id="GO:0080120">
    <property type="term" value="P:CAAX-box protein maturation"/>
    <property type="evidence" value="ECO:0007669"/>
    <property type="project" value="UniProtKB-ARBA"/>
</dbReference>
<evidence type="ECO:0000313" key="5">
    <source>
        <dbReference type="Proteomes" id="UP000052013"/>
    </source>
</evidence>
<gene>
    <name evidence="4" type="ORF">FC85_GL002852</name>
</gene>
<dbReference type="STRING" id="1423739.FC85_GL002852"/>
<comment type="similarity">
    <text evidence="1">Belongs to the UPF0177 family.</text>
</comment>
<protein>
    <recommendedName>
        <fullName evidence="3">CAAX prenyl protease 2/Lysostaphin resistance protein A-like domain-containing protein</fullName>
    </recommendedName>
</protein>
<evidence type="ECO:0000256" key="2">
    <source>
        <dbReference type="SAM" id="Phobius"/>
    </source>
</evidence>
<feature type="transmembrane region" description="Helical" evidence="2">
    <location>
        <begin position="153"/>
        <end position="170"/>
    </location>
</feature>
<dbReference type="InterPro" id="IPR003675">
    <property type="entry name" value="Rce1/LyrA-like_dom"/>
</dbReference>
<name>A0A0R1SBV9_9LACO</name>
<organism evidence="4 5">
    <name type="scientific">Lentilactobacillus diolivorans DSM 14421</name>
    <dbReference type="NCBI Taxonomy" id="1423739"/>
    <lineage>
        <taxon>Bacteria</taxon>
        <taxon>Bacillati</taxon>
        <taxon>Bacillota</taxon>
        <taxon>Bacilli</taxon>
        <taxon>Lactobacillales</taxon>
        <taxon>Lactobacillaceae</taxon>
        <taxon>Lentilactobacillus</taxon>
    </lineage>
</organism>
<evidence type="ECO:0000259" key="3">
    <source>
        <dbReference type="Pfam" id="PF02517"/>
    </source>
</evidence>
<evidence type="ECO:0000256" key="1">
    <source>
        <dbReference type="ARBA" id="ARBA00009067"/>
    </source>
</evidence>
<accession>A0A0R1SBV9</accession>
<keyword evidence="2" id="KW-0812">Transmembrane</keyword>
<dbReference type="GO" id="GO:0004175">
    <property type="term" value="F:endopeptidase activity"/>
    <property type="evidence" value="ECO:0007669"/>
    <property type="project" value="UniProtKB-ARBA"/>
</dbReference>
<dbReference type="EMBL" id="AZEY01000041">
    <property type="protein sequence ID" value="KRL66544.1"/>
    <property type="molecule type" value="Genomic_DNA"/>
</dbReference>
<reference evidence="4 5" key="1">
    <citation type="journal article" date="2015" name="Genome Announc.">
        <title>Expanding the biotechnology potential of lactobacilli through comparative genomics of 213 strains and associated genera.</title>
        <authorList>
            <person name="Sun Z."/>
            <person name="Harris H.M."/>
            <person name="McCann A."/>
            <person name="Guo C."/>
            <person name="Argimon S."/>
            <person name="Zhang W."/>
            <person name="Yang X."/>
            <person name="Jeffery I.B."/>
            <person name="Cooney J.C."/>
            <person name="Kagawa T.F."/>
            <person name="Liu W."/>
            <person name="Song Y."/>
            <person name="Salvetti E."/>
            <person name="Wrobel A."/>
            <person name="Rasinkangas P."/>
            <person name="Parkhill J."/>
            <person name="Rea M.C."/>
            <person name="O'Sullivan O."/>
            <person name="Ritari J."/>
            <person name="Douillard F.P."/>
            <person name="Paul Ross R."/>
            <person name="Yang R."/>
            <person name="Briner A.E."/>
            <person name="Felis G.E."/>
            <person name="de Vos W.M."/>
            <person name="Barrangou R."/>
            <person name="Klaenhammer T.R."/>
            <person name="Caufield P.W."/>
            <person name="Cui Y."/>
            <person name="Zhang H."/>
            <person name="O'Toole P.W."/>
        </authorList>
    </citation>
    <scope>NUCLEOTIDE SEQUENCE [LARGE SCALE GENOMIC DNA]</scope>
    <source>
        <strain evidence="4 5">DSM 14421</strain>
    </source>
</reference>
<dbReference type="Proteomes" id="UP000052013">
    <property type="component" value="Unassembled WGS sequence"/>
</dbReference>
<feature type="transmembrane region" description="Helical" evidence="2">
    <location>
        <begin position="30"/>
        <end position="50"/>
    </location>
</feature>
<dbReference type="PATRIC" id="fig|1423739.3.peg.2964"/>
<feature type="transmembrane region" description="Helical" evidence="2">
    <location>
        <begin position="77"/>
        <end position="97"/>
    </location>
</feature>
<feature type="transmembrane region" description="Helical" evidence="2">
    <location>
        <begin position="6"/>
        <end position="23"/>
    </location>
</feature>